<dbReference type="SUPFAM" id="SSF51182">
    <property type="entry name" value="RmlC-like cupins"/>
    <property type="match status" value="1"/>
</dbReference>
<gene>
    <name evidence="1" type="ORF">GO999_24250</name>
</gene>
<evidence type="ECO:0000313" key="2">
    <source>
        <dbReference type="Proteomes" id="UP000680989"/>
    </source>
</evidence>
<keyword evidence="2" id="KW-1185">Reference proteome</keyword>
<geneLocation type="plasmid" evidence="1 2">
    <name>pRS</name>
</geneLocation>
<proteinExistence type="predicted"/>
<dbReference type="InterPro" id="IPR014710">
    <property type="entry name" value="RmlC-like_jellyroll"/>
</dbReference>
<dbReference type="EMBL" id="CP046675">
    <property type="protein sequence ID" value="QUP61741.1"/>
    <property type="molecule type" value="Genomic_DNA"/>
</dbReference>
<dbReference type="Proteomes" id="UP000680989">
    <property type="component" value="Plasmid pRS"/>
</dbReference>
<protein>
    <submittedName>
        <fullName evidence="1">Homogentisate 1,2-dioxygenase</fullName>
    </submittedName>
</protein>
<dbReference type="InterPro" id="IPR011051">
    <property type="entry name" value="RmlC_Cupin_sf"/>
</dbReference>
<reference evidence="2" key="1">
    <citation type="submission" date="2019-12" db="EMBL/GenBank/DDBJ databases">
        <title>Whole-genome sequence of tobacco pathogen Ralstonia pseudosolanacearum strain RS, originating from Yunnan province of China.</title>
        <authorList>
            <person name="Lu C.-H."/>
        </authorList>
    </citation>
    <scope>NUCLEOTIDE SEQUENCE [LARGE SCALE GENOMIC DNA]</scope>
    <source>
        <strain evidence="2">RS</strain>
        <plasmid evidence="2">pRS</plasmid>
    </source>
</reference>
<evidence type="ECO:0000313" key="1">
    <source>
        <dbReference type="EMBL" id="QUP61741.1"/>
    </source>
</evidence>
<keyword evidence="1" id="KW-0614">Plasmid</keyword>
<accession>A0ABX8A2I4</accession>
<dbReference type="Gene3D" id="2.60.120.10">
    <property type="entry name" value="Jelly Rolls"/>
    <property type="match status" value="1"/>
</dbReference>
<organism evidence="1 2">
    <name type="scientific">Ralstonia nicotianae</name>
    <dbReference type="NCBI Taxonomy" id="3037696"/>
    <lineage>
        <taxon>Bacteria</taxon>
        <taxon>Pseudomonadati</taxon>
        <taxon>Pseudomonadota</taxon>
        <taxon>Betaproteobacteria</taxon>
        <taxon>Burkholderiales</taxon>
        <taxon>Burkholderiaceae</taxon>
        <taxon>Ralstonia</taxon>
        <taxon>Ralstonia solanacearum species complex</taxon>
    </lineage>
</organism>
<name>A0ABX8A2I4_9RALS</name>
<sequence>MTRRNYAPDYVSVAGVHAPRRLVLEQLVPLDRDTADALPSVIATSKLGVRLLTSARKTPMPFTVRNAEADELHFIQSGQVRFDTEVGSLLAEEGDFVCIPRSVAYRYAPTQGSMRSVILEYPSAATLTPPAPFGMINYARDVHPAKIDPEVDAGGPGKLVLKTADDEVTTYVVPHDPLALGRQLSACVPVWKLNLKNIQLHAYEPDGGPPSMFLSTRGGESLMFNLSSRSGGRPPVHVNADFDELILYVGGPGAYGACTEPGTLAWVPKGVIHHGPNEAVPQGYQAWLLETRATLRFTPEALAVSALMETGNYGRHPSAGT</sequence>